<feature type="transmembrane region" description="Helical" evidence="1">
    <location>
        <begin position="154"/>
        <end position="176"/>
    </location>
</feature>
<evidence type="ECO:0000313" key="3">
    <source>
        <dbReference type="Proteomes" id="UP000712947"/>
    </source>
</evidence>
<feature type="transmembrane region" description="Helical" evidence="1">
    <location>
        <begin position="230"/>
        <end position="253"/>
    </location>
</feature>
<dbReference type="AlphaFoldDB" id="A0AA44HZ47"/>
<protein>
    <submittedName>
        <fullName evidence="2">Uncharacterized protein</fullName>
    </submittedName>
</protein>
<dbReference type="EMBL" id="JAASAI010000003">
    <property type="protein sequence ID" value="NIL21975.1"/>
    <property type="molecule type" value="Genomic_DNA"/>
</dbReference>
<comment type="caution">
    <text evidence="2">The sequence shown here is derived from an EMBL/GenBank/DDBJ whole genome shotgun (WGS) entry which is preliminary data.</text>
</comment>
<keyword evidence="1" id="KW-0812">Transmembrane</keyword>
<evidence type="ECO:0000256" key="1">
    <source>
        <dbReference type="SAM" id="Phobius"/>
    </source>
</evidence>
<name>A0AA44HZ47_YERMO</name>
<dbReference type="Proteomes" id="UP000712947">
    <property type="component" value="Unassembled WGS sequence"/>
</dbReference>
<sequence length="283" mass="32801">MMSKILFILNCIPFFHVSNDQNFGTYNDLNTARFSLFSLPLGESIFYLFTLYKKDDTWHVNLYKKLSFDQVQSRVKPSEIENKVTAYENYMVRVSDQEMARQEEFLKIRIAELTGALYSLHNKVSFYSTIGLALLGFLGYLLGEIVNSNLPIMLIWIFYALWGLSSLYALNLALFIRSSIAVSSFYKSSFSGLKKDPKKTALAISFYRDWYDINDVVRYIASLVKNIEKYLYRLIASCVVTWVCVFLTSNLGWYESEQYSPTEIDYNFVNITKVNLQSLVSQT</sequence>
<accession>A0AA44HZ47</accession>
<reference evidence="2" key="1">
    <citation type="submission" date="2020-03" db="EMBL/GenBank/DDBJ databases">
        <authorList>
            <person name="Kislichkina A."/>
            <person name="Dentovskaya S."/>
            <person name="Shaikhutdinov R."/>
            <person name="Ivanov S."/>
            <person name="Sizova A."/>
            <person name="Solomentsev V."/>
            <person name="Bogun A."/>
        </authorList>
    </citation>
    <scope>NUCLEOTIDE SEQUENCE</scope>
    <source>
        <strain evidence="2">SCPM-O-B-7610</strain>
    </source>
</reference>
<keyword evidence="1" id="KW-1133">Transmembrane helix</keyword>
<keyword evidence="1" id="KW-0472">Membrane</keyword>
<proteinExistence type="predicted"/>
<gene>
    <name evidence="2" type="ORF">HB991_05480</name>
</gene>
<feature type="transmembrane region" description="Helical" evidence="1">
    <location>
        <begin position="124"/>
        <end position="142"/>
    </location>
</feature>
<dbReference type="RefSeq" id="WP_050536006.1">
    <property type="nucleotide sequence ID" value="NZ_CABHYO010000059.1"/>
</dbReference>
<organism evidence="2 3">
    <name type="scientific">Yersinia mollaretii</name>
    <dbReference type="NCBI Taxonomy" id="33060"/>
    <lineage>
        <taxon>Bacteria</taxon>
        <taxon>Pseudomonadati</taxon>
        <taxon>Pseudomonadota</taxon>
        <taxon>Gammaproteobacteria</taxon>
        <taxon>Enterobacterales</taxon>
        <taxon>Yersiniaceae</taxon>
        <taxon>Yersinia</taxon>
    </lineage>
</organism>
<evidence type="ECO:0000313" key="2">
    <source>
        <dbReference type="EMBL" id="NIL21975.1"/>
    </source>
</evidence>